<dbReference type="EMBL" id="CP069486">
    <property type="protein sequence ID" value="QRO85001.1"/>
    <property type="molecule type" value="Genomic_DNA"/>
</dbReference>
<evidence type="ECO:0000313" key="6">
    <source>
        <dbReference type="EMBL" id="PTI29455.1"/>
    </source>
</evidence>
<dbReference type="FunFam" id="3.30.300.70:FF:000001">
    <property type="entry name" value="Ribosome maturation factor RimP"/>
    <property type="match status" value="1"/>
</dbReference>
<sequence length="155" mass="17650">MSKVAAHVEEIIQPILETLNYELVDVEYVKEGSDYYLRIAIDKDGGVDLNDCAIASEKISEVMDKEDPIKEPYFMDVSSPGAERPLKKEKDYLNAIDQPVFISLYEPVEGDKEWLGTLKEVTEESITLEVKIKTRTKNVTLPREKIAKARRSVML</sequence>
<keyword evidence="2 3" id="KW-0690">Ribosome biogenesis</keyword>
<dbReference type="GeneID" id="64116162"/>
<evidence type="ECO:0000259" key="5">
    <source>
        <dbReference type="Pfam" id="PF17384"/>
    </source>
</evidence>
<proteinExistence type="inferred from homology"/>
<dbReference type="AlphaFoldDB" id="A0A2T4PSW5"/>
<evidence type="ECO:0000256" key="1">
    <source>
        <dbReference type="ARBA" id="ARBA00022490"/>
    </source>
</evidence>
<dbReference type="InterPro" id="IPR035956">
    <property type="entry name" value="RimP_N_sf"/>
</dbReference>
<comment type="similarity">
    <text evidence="3">Belongs to the RimP family.</text>
</comment>
<dbReference type="Gene3D" id="2.30.30.180">
    <property type="entry name" value="Ribosome maturation factor RimP, C-terminal domain"/>
    <property type="match status" value="1"/>
</dbReference>
<dbReference type="SUPFAM" id="SSF74942">
    <property type="entry name" value="YhbC-like, C-terminal domain"/>
    <property type="match status" value="1"/>
</dbReference>
<comment type="subcellular location">
    <subcellularLocation>
        <location evidence="3">Cytoplasm</location>
    </subcellularLocation>
</comment>
<dbReference type="HAMAP" id="MF_01077">
    <property type="entry name" value="RimP"/>
    <property type="match status" value="1"/>
</dbReference>
<feature type="domain" description="Ribosome maturation factor RimP C-terminal" evidence="5">
    <location>
        <begin position="86"/>
        <end position="150"/>
    </location>
</feature>
<evidence type="ECO:0000313" key="9">
    <source>
        <dbReference type="Proteomes" id="UP000627155"/>
    </source>
</evidence>
<dbReference type="NCBIfam" id="NF000928">
    <property type="entry name" value="PRK00092.1-2"/>
    <property type="match status" value="1"/>
</dbReference>
<dbReference type="InterPro" id="IPR036847">
    <property type="entry name" value="RimP_C_sf"/>
</dbReference>
<organism evidence="6 8">
    <name type="scientific">Mammaliicoccus vitulinus</name>
    <dbReference type="NCBI Taxonomy" id="71237"/>
    <lineage>
        <taxon>Bacteria</taxon>
        <taxon>Bacillati</taxon>
        <taxon>Bacillota</taxon>
        <taxon>Bacilli</taxon>
        <taxon>Bacillales</taxon>
        <taxon>Staphylococcaceae</taxon>
        <taxon>Mammaliicoccus</taxon>
    </lineage>
</organism>
<dbReference type="GO" id="GO:0005829">
    <property type="term" value="C:cytosol"/>
    <property type="evidence" value="ECO:0007669"/>
    <property type="project" value="TreeGrafter"/>
</dbReference>
<accession>A0A2T4PSW5</accession>
<protein>
    <recommendedName>
        <fullName evidence="3">Ribosome maturation factor RimP</fullName>
    </recommendedName>
</protein>
<keyword evidence="9" id="KW-1185">Reference proteome</keyword>
<dbReference type="InterPro" id="IPR028989">
    <property type="entry name" value="RimP_N"/>
</dbReference>
<dbReference type="Pfam" id="PF17384">
    <property type="entry name" value="DUF150_C"/>
    <property type="match status" value="1"/>
</dbReference>
<dbReference type="Proteomes" id="UP000241209">
    <property type="component" value="Unassembled WGS sequence"/>
</dbReference>
<dbReference type="EMBL" id="PZFK01000014">
    <property type="protein sequence ID" value="PTI29455.1"/>
    <property type="molecule type" value="Genomic_DNA"/>
</dbReference>
<feature type="domain" description="Ribosome maturation factor RimP N-terminal" evidence="4">
    <location>
        <begin position="11"/>
        <end position="83"/>
    </location>
</feature>
<reference evidence="7 9" key="3">
    <citation type="submission" date="2021-02" db="EMBL/GenBank/DDBJ databases">
        <title>FDA dAtabase for Regulatory Grade micrObial Sequences (FDA-ARGOS): Supporting development and validation of Infectious Disease Dx tests.</title>
        <authorList>
            <person name="Sproer C."/>
            <person name="Gronow S."/>
            <person name="Severitt S."/>
            <person name="Schroder I."/>
            <person name="Tallon L."/>
            <person name="Sadzewicz L."/>
            <person name="Zhao X."/>
            <person name="Boylan J."/>
            <person name="Ott S."/>
            <person name="Bowen H."/>
            <person name="Vavikolanu K."/>
            <person name="Mehta A."/>
            <person name="Aluvathingal J."/>
            <person name="Nadendla S."/>
            <person name="Lowell S."/>
            <person name="Myers T."/>
            <person name="Yan Y."/>
            <person name="Sichtig H."/>
        </authorList>
    </citation>
    <scope>NUCLEOTIDE SEQUENCE [LARGE SCALE GENOMIC DNA]</scope>
    <source>
        <strain evidence="7 9">FDAARGOS_1207</strain>
    </source>
</reference>
<keyword evidence="1 3" id="KW-0963">Cytoplasm</keyword>
<dbReference type="CDD" id="cd01734">
    <property type="entry name" value="YlxS_C"/>
    <property type="match status" value="1"/>
</dbReference>
<evidence type="ECO:0000259" key="4">
    <source>
        <dbReference type="Pfam" id="PF02576"/>
    </source>
</evidence>
<comment type="function">
    <text evidence="3">Required for maturation of 30S ribosomal subunits.</text>
</comment>
<dbReference type="PANTHER" id="PTHR33867">
    <property type="entry name" value="RIBOSOME MATURATION FACTOR RIMP"/>
    <property type="match status" value="1"/>
</dbReference>
<dbReference type="Proteomes" id="UP000627155">
    <property type="component" value="Chromosome"/>
</dbReference>
<evidence type="ECO:0000256" key="2">
    <source>
        <dbReference type="ARBA" id="ARBA00022517"/>
    </source>
</evidence>
<dbReference type="RefSeq" id="WP_016910767.1">
    <property type="nucleotide sequence ID" value="NZ_BMDF01000002.1"/>
</dbReference>
<dbReference type="OrthoDB" id="9805006at2"/>
<dbReference type="STRING" id="1167632.GCA_000286335_00038"/>
<evidence type="ECO:0000313" key="7">
    <source>
        <dbReference type="EMBL" id="QRO85001.1"/>
    </source>
</evidence>
<dbReference type="Gene3D" id="3.30.300.70">
    <property type="entry name" value="RimP-like superfamily, N-terminal"/>
    <property type="match status" value="1"/>
</dbReference>
<dbReference type="InterPro" id="IPR003728">
    <property type="entry name" value="Ribosome_maturation_RimP"/>
</dbReference>
<reference evidence="6" key="2">
    <citation type="submission" date="2018-03" db="EMBL/GenBank/DDBJ databases">
        <authorList>
            <person name="Keele B.F."/>
        </authorList>
    </citation>
    <scope>NUCLEOTIDE SEQUENCE</scope>
    <source>
        <strain evidence="6">SNUC 2204</strain>
    </source>
</reference>
<evidence type="ECO:0000256" key="3">
    <source>
        <dbReference type="HAMAP-Rule" id="MF_01077"/>
    </source>
</evidence>
<gene>
    <name evidence="3 7" type="primary">rimP</name>
    <name evidence="6" type="ORF">BU072_08050</name>
    <name evidence="7" type="ORF">I6J37_12615</name>
</gene>
<dbReference type="InterPro" id="IPR028998">
    <property type="entry name" value="RimP_C"/>
</dbReference>
<dbReference type="GO" id="GO:0006412">
    <property type="term" value="P:translation"/>
    <property type="evidence" value="ECO:0007669"/>
    <property type="project" value="TreeGrafter"/>
</dbReference>
<dbReference type="PANTHER" id="PTHR33867:SF1">
    <property type="entry name" value="RIBOSOME MATURATION FACTOR RIMP"/>
    <property type="match status" value="1"/>
</dbReference>
<dbReference type="GO" id="GO:0000028">
    <property type="term" value="P:ribosomal small subunit assembly"/>
    <property type="evidence" value="ECO:0007669"/>
    <property type="project" value="TreeGrafter"/>
</dbReference>
<dbReference type="SUPFAM" id="SSF75420">
    <property type="entry name" value="YhbC-like, N-terminal domain"/>
    <property type="match status" value="1"/>
</dbReference>
<reference evidence="6 8" key="1">
    <citation type="journal article" date="2016" name="Front. Microbiol.">
        <title>Comprehensive Phylogenetic Analysis of Bovine Non-aureus Staphylococci Species Based on Whole-Genome Sequencing.</title>
        <authorList>
            <person name="Naushad S."/>
            <person name="Barkema H.W."/>
            <person name="Luby C."/>
            <person name="Condas L.A."/>
            <person name="Nobrega D.B."/>
            <person name="Carson D.A."/>
            <person name="De Buck J."/>
        </authorList>
    </citation>
    <scope>NUCLEOTIDE SEQUENCE [LARGE SCALE GENOMIC DNA]</scope>
    <source>
        <strain evidence="6 8">SNUC 2204</strain>
    </source>
</reference>
<evidence type="ECO:0000313" key="8">
    <source>
        <dbReference type="Proteomes" id="UP000241209"/>
    </source>
</evidence>
<dbReference type="Pfam" id="PF02576">
    <property type="entry name" value="RimP_N"/>
    <property type="match status" value="1"/>
</dbReference>
<name>A0A2T4PSW5_9STAP</name>